<organism evidence="1 2">
    <name type="scientific">Pleurostoma richardsiae</name>
    <dbReference type="NCBI Taxonomy" id="41990"/>
    <lineage>
        <taxon>Eukaryota</taxon>
        <taxon>Fungi</taxon>
        <taxon>Dikarya</taxon>
        <taxon>Ascomycota</taxon>
        <taxon>Pezizomycotina</taxon>
        <taxon>Sordariomycetes</taxon>
        <taxon>Sordariomycetidae</taxon>
        <taxon>Calosphaeriales</taxon>
        <taxon>Pleurostomataceae</taxon>
        <taxon>Pleurostoma</taxon>
    </lineage>
</organism>
<sequence>MAEEWRCVEAAEFAGSLLATLAGSSTLRFETIGTFVISPPLCASTMVAFRPFGSGMADLPSWCSISDIDGCASVIPSFRIMARFSSFHFGIARPCSAN</sequence>
<reference evidence="1" key="1">
    <citation type="submission" date="2022-07" db="EMBL/GenBank/DDBJ databases">
        <title>Fungi with potential for degradation of polypropylene.</title>
        <authorList>
            <person name="Gostincar C."/>
        </authorList>
    </citation>
    <scope>NUCLEOTIDE SEQUENCE</scope>
    <source>
        <strain evidence="1">EXF-13308</strain>
    </source>
</reference>
<comment type="caution">
    <text evidence="1">The sequence shown here is derived from an EMBL/GenBank/DDBJ whole genome shotgun (WGS) entry which is preliminary data.</text>
</comment>
<name>A0AA38VB02_9PEZI</name>
<proteinExistence type="predicted"/>
<dbReference type="Proteomes" id="UP001174694">
    <property type="component" value="Unassembled WGS sequence"/>
</dbReference>
<dbReference type="AlphaFoldDB" id="A0AA38VB02"/>
<keyword evidence="2" id="KW-1185">Reference proteome</keyword>
<gene>
    <name evidence="1" type="ORF">NKR23_g12185</name>
</gene>
<evidence type="ECO:0000313" key="1">
    <source>
        <dbReference type="EMBL" id="KAJ9130472.1"/>
    </source>
</evidence>
<dbReference type="EMBL" id="JANBVO010000088">
    <property type="protein sequence ID" value="KAJ9130472.1"/>
    <property type="molecule type" value="Genomic_DNA"/>
</dbReference>
<accession>A0AA38VB02</accession>
<evidence type="ECO:0000313" key="2">
    <source>
        <dbReference type="Proteomes" id="UP001174694"/>
    </source>
</evidence>
<protein>
    <submittedName>
        <fullName evidence="1">Uncharacterized protein</fullName>
    </submittedName>
</protein>